<feature type="compositionally biased region" description="Basic and acidic residues" evidence="1">
    <location>
        <begin position="233"/>
        <end position="250"/>
    </location>
</feature>
<accession>A0A7R9BEI1</accession>
<proteinExistence type="predicted"/>
<feature type="compositionally biased region" description="Basic and acidic residues" evidence="1">
    <location>
        <begin position="297"/>
        <end position="317"/>
    </location>
</feature>
<feature type="compositionally biased region" description="Basic and acidic residues" evidence="1">
    <location>
        <begin position="258"/>
        <end position="290"/>
    </location>
</feature>
<sequence length="660" mass="73583">MHIGKTDGKHPGKKIIEAHGLACISKKHFTTDTGDRFSLRLVATDPLAPEKASKAIESLLKANFVSRIDENGFQIFIGPSFEVIKFVPRMCQTNLKSLNKLNSDECRNSHTGNSQRVDDCTASGKIHEVVSRLQGRGGQDSWPNKDKLKCDDNKRKQMAAANESAKPYGSGCPTKSAASDCTKNDKLLSSGAQAVGAESDKFKNAVTQGICANDGEEFNRGLQRENLKECAKEGGKLAKTPKRDEDEKQVGKAGKKVCKGDSGNDNKLKGDNGNDKLKGDKGNGNKRKGENGNGNKRKGENGNTRKGDGEHGEDGNKKGNWGNKKGRQGPKGKGIAETSNDDDDSGRDLFSFECDASEDNEKMKKPYCDRPIASVLKGRNFKMRETFHQYAEENLTGAYCQPDYKEPIQCYSKRERKERLCPVEEEEAEAEEEHSLDEADEYGERPNPEICQTIRSSATARGVATLTQRDLEGDQRVKGKLSANKGNAKTLNIAFLMRYFPKFCEEHHFLSMLLNLRPLTTSRHEGMVKALDLQTKLDYFCKTEAQRRIGFEDFEETLMDPKVHLDYVDLVTDHEIKDWQLLKLPHTENRVVMREGDLIVDTRNTALHFYIDVFSRGAGDKYVRNGVMIDKLKHRVDIGQDVYRARPGAAFIEPQASSCA</sequence>
<evidence type="ECO:0000313" key="2">
    <source>
        <dbReference type="EMBL" id="CAD7272525.1"/>
    </source>
</evidence>
<feature type="region of interest" description="Disordered" evidence="1">
    <location>
        <begin position="424"/>
        <end position="446"/>
    </location>
</feature>
<reference evidence="2" key="1">
    <citation type="submission" date="2020-11" db="EMBL/GenBank/DDBJ databases">
        <authorList>
            <person name="Tran Van P."/>
        </authorList>
    </citation>
    <scope>NUCLEOTIDE SEQUENCE</scope>
</reference>
<feature type="compositionally biased region" description="Acidic residues" evidence="1">
    <location>
        <begin position="424"/>
        <end position="441"/>
    </location>
</feature>
<evidence type="ECO:0000313" key="3">
    <source>
        <dbReference type="Proteomes" id="UP000678499"/>
    </source>
</evidence>
<dbReference type="EMBL" id="CAJPEX010000040">
    <property type="protein sequence ID" value="CAG0912677.1"/>
    <property type="molecule type" value="Genomic_DNA"/>
</dbReference>
<dbReference type="Proteomes" id="UP000678499">
    <property type="component" value="Unassembled WGS sequence"/>
</dbReference>
<protein>
    <submittedName>
        <fullName evidence="2">Uncharacterized protein</fullName>
    </submittedName>
</protein>
<keyword evidence="3" id="KW-1185">Reference proteome</keyword>
<evidence type="ECO:0000256" key="1">
    <source>
        <dbReference type="SAM" id="MobiDB-lite"/>
    </source>
</evidence>
<name>A0A7R9BEI1_9CRUS</name>
<gene>
    <name evidence="2" type="ORF">NMOB1V02_LOCUS454</name>
</gene>
<dbReference type="EMBL" id="OA882077">
    <property type="protein sequence ID" value="CAD7272525.1"/>
    <property type="molecule type" value="Genomic_DNA"/>
</dbReference>
<dbReference type="AlphaFoldDB" id="A0A7R9BEI1"/>
<feature type="region of interest" description="Disordered" evidence="1">
    <location>
        <begin position="233"/>
        <end position="350"/>
    </location>
</feature>
<organism evidence="2">
    <name type="scientific">Notodromas monacha</name>
    <dbReference type="NCBI Taxonomy" id="399045"/>
    <lineage>
        <taxon>Eukaryota</taxon>
        <taxon>Metazoa</taxon>
        <taxon>Ecdysozoa</taxon>
        <taxon>Arthropoda</taxon>
        <taxon>Crustacea</taxon>
        <taxon>Oligostraca</taxon>
        <taxon>Ostracoda</taxon>
        <taxon>Podocopa</taxon>
        <taxon>Podocopida</taxon>
        <taxon>Cypridocopina</taxon>
        <taxon>Cypridoidea</taxon>
        <taxon>Cyprididae</taxon>
        <taxon>Notodromas</taxon>
    </lineage>
</organism>